<dbReference type="SUPFAM" id="SSF53187">
    <property type="entry name" value="Zn-dependent exopeptidases"/>
    <property type="match status" value="1"/>
</dbReference>
<reference evidence="11 12" key="1">
    <citation type="submission" date="2022-06" db="EMBL/GenBank/DDBJ databases">
        <authorList>
            <person name="So Y."/>
        </authorList>
    </citation>
    <scope>NUCLEOTIDE SEQUENCE [LARGE SCALE GENOMIC DNA]</scope>
    <source>
        <strain evidence="11 12">STR3</strain>
    </source>
</reference>
<evidence type="ECO:0000256" key="7">
    <source>
        <dbReference type="PROSITE-ProRule" id="PRU01379"/>
    </source>
</evidence>
<dbReference type="Proteomes" id="UP001204524">
    <property type="component" value="Unassembled WGS sequence"/>
</dbReference>
<dbReference type="RefSeq" id="WP_254180583.1">
    <property type="nucleotide sequence ID" value="NZ_JANARS010000002.1"/>
</dbReference>
<keyword evidence="5" id="KW-0862">Zinc</keyword>
<evidence type="ECO:0000256" key="2">
    <source>
        <dbReference type="ARBA" id="ARBA00005988"/>
    </source>
</evidence>
<evidence type="ECO:0000256" key="4">
    <source>
        <dbReference type="ARBA" id="ARBA00022801"/>
    </source>
</evidence>
<name>A0ABT1KUE1_9ACTN</name>
<evidence type="ECO:0000313" key="12">
    <source>
        <dbReference type="Proteomes" id="UP001204524"/>
    </source>
</evidence>
<sequence>MKHRSRTTVLISALAVGLLAAVTPAAADPRDDHPVREEAPRELRVDRLPDPGAGKAVATGRGVDRAFPRQTVLAEPPADPSDAAIKLGLVPYHEIAPTLNELQQASDRVSAEVIAQTARGRDVYLVTVTSPESPGEARRQDQMRRRILDQAAQAARDASIPKRYKAPLFFNGNIHGNEFEGADANLRVIEDLATSSDPAVKSLLDRTRLYFVVSMNPDGRVANTRANGNGFDMNRDFITASQPEVRGVRQALIDTQPLVMLDLHGYVNGTLIEPTTPPHGENYEYDLFIKHAYPNGLAMEEAVNGLGYTPADGVQPVVIPFRDWDEGWDDWPPIFTPQYAAFHGTVSHTIEIPLRVNNASYNLPVAELRRRSAINTDIAEAAVRASIAYVDENRAELIADQIEIFRRGAAGEAQRVVGPDLFPEIGPEDVYTTDFPRAYVIPAGADQRSAVAAARLVDHLVANDVDVEVATKAFSAGGRAYPAGSHVVDMHQPKRGLANVILDEGTDISDRVDQMYDISGWSLGLLWGATVDTVEDGDLSVVGKPVVVAGGTGSVEGGGALELRLDDPKDFEALNALLETGTEVQWTDQGSVVLPAPDPAVAAAVADRFGVVLRAAASVEGTPMEETVVAAAAPADELFALAEMGFAVQQVSTATLNSGFDWAGVDTLFVSSGLSYTGLTPQARAGLAGFLASGGGVVTRGATGATFNQAAGLLTASRVAGRTDANGVVRVDSSGGPLTARATPHTFVSGPSWFTGLGSEVSVEQAYGTDGPLVSGHWRARPDGSGGPDAARGQAVVIRGEDETGAGVVMFGSEPLYRAHPKGQYALVGRALVWATL</sequence>
<keyword evidence="12" id="KW-1185">Reference proteome</keyword>
<keyword evidence="9" id="KW-0732">Signal</keyword>
<dbReference type="InterPro" id="IPR000834">
    <property type="entry name" value="Peptidase_M14"/>
</dbReference>
<dbReference type="SMART" id="SM00631">
    <property type="entry name" value="Zn_pept"/>
    <property type="match status" value="1"/>
</dbReference>
<evidence type="ECO:0000256" key="9">
    <source>
        <dbReference type="SAM" id="SignalP"/>
    </source>
</evidence>
<dbReference type="PANTHER" id="PTHR11705:SF143">
    <property type="entry name" value="SLL0236 PROTEIN"/>
    <property type="match status" value="1"/>
</dbReference>
<evidence type="ECO:0000256" key="8">
    <source>
        <dbReference type="SAM" id="MobiDB-lite"/>
    </source>
</evidence>
<evidence type="ECO:0000256" key="3">
    <source>
        <dbReference type="ARBA" id="ARBA00022670"/>
    </source>
</evidence>
<comment type="caution">
    <text evidence="11">The sequence shown here is derived from an EMBL/GenBank/DDBJ whole genome shotgun (WGS) entry which is preliminary data.</text>
</comment>
<dbReference type="PROSITE" id="PS52035">
    <property type="entry name" value="PEPTIDASE_M14"/>
    <property type="match status" value="1"/>
</dbReference>
<feature type="chain" id="PRO_5046310243" description="Peptidase M14 domain-containing protein" evidence="9">
    <location>
        <begin position="28"/>
        <end position="837"/>
    </location>
</feature>
<accession>A0ABT1KUE1</accession>
<comment type="cofactor">
    <cofactor evidence="1">
        <name>Zn(2+)</name>
        <dbReference type="ChEBI" id="CHEBI:29105"/>
    </cofactor>
</comment>
<proteinExistence type="inferred from homology"/>
<evidence type="ECO:0000256" key="6">
    <source>
        <dbReference type="ARBA" id="ARBA00023049"/>
    </source>
</evidence>
<protein>
    <recommendedName>
        <fullName evidence="10">Peptidase M14 domain-containing protein</fullName>
    </recommendedName>
</protein>
<gene>
    <name evidence="11" type="ORF">NCI01_06130</name>
</gene>
<organism evidence="11 12">
    <name type="scientific">Nocardioides pinisoli</name>
    <dbReference type="NCBI Taxonomy" id="2950279"/>
    <lineage>
        <taxon>Bacteria</taxon>
        <taxon>Bacillati</taxon>
        <taxon>Actinomycetota</taxon>
        <taxon>Actinomycetes</taxon>
        <taxon>Propionibacteriales</taxon>
        <taxon>Nocardioidaceae</taxon>
        <taxon>Nocardioides</taxon>
    </lineage>
</organism>
<keyword evidence="6" id="KW-0482">Metalloprotease</keyword>
<keyword evidence="4" id="KW-0378">Hydrolase</keyword>
<comment type="similarity">
    <text evidence="2 7">Belongs to the peptidase M14 family.</text>
</comment>
<keyword evidence="3" id="KW-0645">Protease</keyword>
<evidence type="ECO:0000256" key="1">
    <source>
        <dbReference type="ARBA" id="ARBA00001947"/>
    </source>
</evidence>
<evidence type="ECO:0000259" key="10">
    <source>
        <dbReference type="PROSITE" id="PS52035"/>
    </source>
</evidence>
<dbReference type="PANTHER" id="PTHR11705">
    <property type="entry name" value="PROTEASE FAMILY M14 CARBOXYPEPTIDASE A,B"/>
    <property type="match status" value="1"/>
</dbReference>
<evidence type="ECO:0000313" key="11">
    <source>
        <dbReference type="EMBL" id="MCP3421366.1"/>
    </source>
</evidence>
<feature type="signal peptide" evidence="9">
    <location>
        <begin position="1"/>
        <end position="27"/>
    </location>
</feature>
<feature type="region of interest" description="Disordered" evidence="8">
    <location>
        <begin position="25"/>
        <end position="60"/>
    </location>
</feature>
<dbReference type="Gene3D" id="3.40.630.10">
    <property type="entry name" value="Zn peptidases"/>
    <property type="match status" value="1"/>
</dbReference>
<feature type="domain" description="Peptidase M14" evidence="10">
    <location>
        <begin position="88"/>
        <end position="386"/>
    </location>
</feature>
<feature type="active site" description="Proton donor/acceptor" evidence="7">
    <location>
        <position position="351"/>
    </location>
</feature>
<dbReference type="EMBL" id="JANARS010000002">
    <property type="protein sequence ID" value="MCP3421366.1"/>
    <property type="molecule type" value="Genomic_DNA"/>
</dbReference>
<dbReference type="Pfam" id="PF00246">
    <property type="entry name" value="Peptidase_M14"/>
    <property type="match status" value="1"/>
</dbReference>
<feature type="compositionally biased region" description="Basic and acidic residues" evidence="8">
    <location>
        <begin position="28"/>
        <end position="49"/>
    </location>
</feature>
<evidence type="ECO:0000256" key="5">
    <source>
        <dbReference type="ARBA" id="ARBA00022833"/>
    </source>
</evidence>